<dbReference type="InterPro" id="IPR011059">
    <property type="entry name" value="Metal-dep_hydrolase_composite"/>
</dbReference>
<dbReference type="Pfam" id="PF01979">
    <property type="entry name" value="Amidohydro_1"/>
    <property type="match status" value="1"/>
</dbReference>
<dbReference type="OrthoDB" id="9797498at2"/>
<dbReference type="KEGG" id="fpf:DCC35_11330"/>
<feature type="domain" description="Amidohydrolase-related" evidence="1">
    <location>
        <begin position="9"/>
        <end position="59"/>
    </location>
</feature>
<dbReference type="Gene3D" id="2.30.40.10">
    <property type="entry name" value="Urease, subunit C, domain 1"/>
    <property type="match status" value="1"/>
</dbReference>
<accession>A0A4D7JWX1</accession>
<proteinExistence type="predicted"/>
<protein>
    <recommendedName>
        <fullName evidence="1">Amidohydrolase-related domain-containing protein</fullName>
    </recommendedName>
</protein>
<name>A0A4D7JWX1_9BACT</name>
<dbReference type="InterPro" id="IPR006680">
    <property type="entry name" value="Amidohydro-rel"/>
</dbReference>
<dbReference type="AlphaFoldDB" id="A0A4D7JWX1"/>
<evidence type="ECO:0000313" key="3">
    <source>
        <dbReference type="Proteomes" id="UP000298616"/>
    </source>
</evidence>
<reference evidence="2 3" key="1">
    <citation type="submission" date="2018-04" db="EMBL/GenBank/DDBJ databases">
        <title>Complete genome uncultured novel isolate.</title>
        <authorList>
            <person name="Merlino G."/>
        </authorList>
    </citation>
    <scope>NUCLEOTIDE SEQUENCE [LARGE SCALE GENOMIC DNA]</scope>
    <source>
        <strain evidence="3">R1DC9</strain>
    </source>
</reference>
<dbReference type="Proteomes" id="UP000298616">
    <property type="component" value="Chromosome"/>
</dbReference>
<evidence type="ECO:0000313" key="2">
    <source>
        <dbReference type="EMBL" id="QCK15295.1"/>
    </source>
</evidence>
<organism evidence="2 3">
    <name type="scientific">Mangrovivirga cuniculi</name>
    <dbReference type="NCBI Taxonomy" id="2715131"/>
    <lineage>
        <taxon>Bacteria</taxon>
        <taxon>Pseudomonadati</taxon>
        <taxon>Bacteroidota</taxon>
        <taxon>Cytophagia</taxon>
        <taxon>Cytophagales</taxon>
        <taxon>Mangrovivirgaceae</taxon>
        <taxon>Mangrovivirga</taxon>
    </lineage>
</organism>
<sequence>MGKIRKYNATLNPARYLEASDSLGSVEVNKMADLVILHKNPLNDIKNTTAIDGVITNGQYLNRVELDRLLTDVEEYLLAKRIE</sequence>
<keyword evidence="3" id="KW-1185">Reference proteome</keyword>
<dbReference type="RefSeq" id="WP_137090883.1">
    <property type="nucleotide sequence ID" value="NZ_CP028923.1"/>
</dbReference>
<dbReference type="SUPFAM" id="SSF51338">
    <property type="entry name" value="Composite domain of metallo-dependent hydrolases"/>
    <property type="match status" value="1"/>
</dbReference>
<evidence type="ECO:0000259" key="1">
    <source>
        <dbReference type="Pfam" id="PF01979"/>
    </source>
</evidence>
<dbReference type="GO" id="GO:0016810">
    <property type="term" value="F:hydrolase activity, acting on carbon-nitrogen (but not peptide) bonds"/>
    <property type="evidence" value="ECO:0007669"/>
    <property type="project" value="InterPro"/>
</dbReference>
<dbReference type="EMBL" id="CP028923">
    <property type="protein sequence ID" value="QCK15295.1"/>
    <property type="molecule type" value="Genomic_DNA"/>
</dbReference>
<gene>
    <name evidence="2" type="ORF">DCC35_11330</name>
</gene>